<dbReference type="InterPro" id="IPR022642">
    <property type="entry name" value="CheR_C"/>
</dbReference>
<dbReference type="Pfam" id="PF03705">
    <property type="entry name" value="CheR_N"/>
    <property type="match status" value="1"/>
</dbReference>
<protein>
    <submittedName>
        <fullName evidence="2">Protein-glutamate O-methyltransferase CheR</fullName>
    </submittedName>
</protein>
<dbReference type="EMBL" id="JAAVXB010000004">
    <property type="protein sequence ID" value="NKF22585.1"/>
    <property type="molecule type" value="Genomic_DNA"/>
</dbReference>
<dbReference type="InterPro" id="IPR000780">
    <property type="entry name" value="CheR_MeTrfase"/>
</dbReference>
<sequence length="279" mass="31715">MDAARREEIEIELFVQALRMRYGYDFSQYAHASFKRRVQNLAMHFGCANIAQMTERVLHDTALIPEVIAQLSVPVSEMFRDPEVFECLRRDIFPVLASYPHFNIWHAGCAHGEEIYSMAILLQEAGLYERAQIYATDISAQALETAKDGIYAARHLQQWAANYLRAGGQRTLSDYFHSRYGHLKLDESLNRNIVFAQHNLAADGVFCEAHLILCRNVLIYFKPDLQRRAVELFRTSLVRGGHLCLGTKESLTFTGCAASFGVVSGRNALYRLLDHGTHD</sequence>
<comment type="caution">
    <text evidence="2">The sequence shown here is derived from an EMBL/GenBank/DDBJ whole genome shotgun (WGS) entry which is preliminary data.</text>
</comment>
<evidence type="ECO:0000259" key="1">
    <source>
        <dbReference type="PROSITE" id="PS50123"/>
    </source>
</evidence>
<dbReference type="Pfam" id="PF01739">
    <property type="entry name" value="CheR"/>
    <property type="match status" value="1"/>
</dbReference>
<keyword evidence="3" id="KW-1185">Reference proteome</keyword>
<reference evidence="2" key="1">
    <citation type="submission" date="2020-03" db="EMBL/GenBank/DDBJ databases">
        <title>Solimonas marina sp. nov., isolated from deep seawater of the Pacific Ocean.</title>
        <authorList>
            <person name="Liu X."/>
            <person name="Lai Q."/>
            <person name="Sun F."/>
            <person name="Gai Y."/>
            <person name="Li G."/>
            <person name="Shao Z."/>
        </authorList>
    </citation>
    <scope>NUCLEOTIDE SEQUENCE</scope>
    <source>
        <strain evidence="2">C16B3</strain>
    </source>
</reference>
<dbReference type="AlphaFoldDB" id="A0A969WAM0"/>
<dbReference type="InterPro" id="IPR022641">
    <property type="entry name" value="CheR_N"/>
</dbReference>
<accession>A0A969WAM0</accession>
<dbReference type="SUPFAM" id="SSF53335">
    <property type="entry name" value="S-adenosyl-L-methionine-dependent methyltransferases"/>
    <property type="match status" value="1"/>
</dbReference>
<organism evidence="2 3">
    <name type="scientific">Solimonas marina</name>
    <dbReference type="NCBI Taxonomy" id="2714601"/>
    <lineage>
        <taxon>Bacteria</taxon>
        <taxon>Pseudomonadati</taxon>
        <taxon>Pseudomonadota</taxon>
        <taxon>Gammaproteobacteria</taxon>
        <taxon>Nevskiales</taxon>
        <taxon>Nevskiaceae</taxon>
        <taxon>Solimonas</taxon>
    </lineage>
</organism>
<dbReference type="Proteomes" id="UP000653472">
    <property type="component" value="Unassembled WGS sequence"/>
</dbReference>
<dbReference type="PANTHER" id="PTHR24422">
    <property type="entry name" value="CHEMOTAXIS PROTEIN METHYLTRANSFERASE"/>
    <property type="match status" value="1"/>
</dbReference>
<proteinExistence type="predicted"/>
<dbReference type="InterPro" id="IPR029063">
    <property type="entry name" value="SAM-dependent_MTases_sf"/>
</dbReference>
<dbReference type="PRINTS" id="PR00996">
    <property type="entry name" value="CHERMTFRASE"/>
</dbReference>
<dbReference type="InterPro" id="IPR050903">
    <property type="entry name" value="Bact_Chemotaxis_MeTrfase"/>
</dbReference>
<gene>
    <name evidence="2" type="ORF">G7Y82_09660</name>
</gene>
<dbReference type="SMART" id="SM00138">
    <property type="entry name" value="MeTrc"/>
    <property type="match status" value="1"/>
</dbReference>
<evidence type="ECO:0000313" key="3">
    <source>
        <dbReference type="Proteomes" id="UP000653472"/>
    </source>
</evidence>
<dbReference type="RefSeq" id="WP_168147831.1">
    <property type="nucleotide sequence ID" value="NZ_JAAVXB010000004.1"/>
</dbReference>
<dbReference type="GO" id="GO:0008757">
    <property type="term" value="F:S-adenosylmethionine-dependent methyltransferase activity"/>
    <property type="evidence" value="ECO:0007669"/>
    <property type="project" value="InterPro"/>
</dbReference>
<dbReference type="PROSITE" id="PS50123">
    <property type="entry name" value="CHER"/>
    <property type="match status" value="1"/>
</dbReference>
<name>A0A969WAM0_9GAMM</name>
<dbReference type="PANTHER" id="PTHR24422:SF8">
    <property type="entry name" value="CHEMOTAXIS PROTEIN"/>
    <property type="match status" value="1"/>
</dbReference>
<evidence type="ECO:0000313" key="2">
    <source>
        <dbReference type="EMBL" id="NKF22585.1"/>
    </source>
</evidence>
<feature type="domain" description="CheR-type methyltransferase" evidence="1">
    <location>
        <begin position="1"/>
        <end position="251"/>
    </location>
</feature>
<dbReference type="Gene3D" id="3.40.50.150">
    <property type="entry name" value="Vaccinia Virus protein VP39"/>
    <property type="match status" value="1"/>
</dbReference>